<dbReference type="Proteomes" id="UP001066276">
    <property type="component" value="Chromosome 1_1"/>
</dbReference>
<dbReference type="AlphaFoldDB" id="A0AAV7WX58"/>
<dbReference type="EMBL" id="JANPWB010000001">
    <property type="protein sequence ID" value="KAJ1218707.1"/>
    <property type="molecule type" value="Genomic_DNA"/>
</dbReference>
<name>A0AAV7WX58_PLEWA</name>
<evidence type="ECO:0000313" key="2">
    <source>
        <dbReference type="EMBL" id="KAJ1218707.1"/>
    </source>
</evidence>
<evidence type="ECO:0000256" key="1">
    <source>
        <dbReference type="SAM" id="MobiDB-lite"/>
    </source>
</evidence>
<sequence length="328" mass="35548">MAATSSPRKQGGNARNNGPELHANLEALLYEAQELLVQQKRVQENKPCQATTMDVAVQVGVKANKTRPVPLPKVTEKGAIVARTAAPIRVTKKRRQSTKKDKAMAPKRYSKAPNAMEPKGLGSTATPRDETWSDSMEYYSGEEYDERPGASTAAGTKIHSGQVKQEGETQVQCNGLGTHSEGRHVSTITNFGTQVGLVNCGCKKEATRATGLLQLHGLRSEPGSKIGPWGSGVLDLLAVDSLAPYNNWIAIRPRGSEEEETEAALYLRRPHPDPKPLVDAARDCEDNAREPQIGAERQGDKERKPESLQQGNDISPPRTALEVSDSNA</sequence>
<feature type="region of interest" description="Disordered" evidence="1">
    <location>
        <begin position="91"/>
        <end position="131"/>
    </location>
</feature>
<feature type="compositionally biased region" description="Basic and acidic residues" evidence="1">
    <location>
        <begin position="270"/>
        <end position="289"/>
    </location>
</feature>
<proteinExistence type="predicted"/>
<keyword evidence="3" id="KW-1185">Reference proteome</keyword>
<evidence type="ECO:0000313" key="3">
    <source>
        <dbReference type="Proteomes" id="UP001066276"/>
    </source>
</evidence>
<feature type="compositionally biased region" description="Basic and acidic residues" evidence="1">
    <location>
        <begin position="297"/>
        <end position="306"/>
    </location>
</feature>
<feature type="region of interest" description="Disordered" evidence="1">
    <location>
        <begin position="266"/>
        <end position="328"/>
    </location>
</feature>
<comment type="caution">
    <text evidence="2">The sequence shown here is derived from an EMBL/GenBank/DDBJ whole genome shotgun (WGS) entry which is preliminary data.</text>
</comment>
<feature type="compositionally biased region" description="Polar residues" evidence="1">
    <location>
        <begin position="1"/>
        <end position="16"/>
    </location>
</feature>
<accession>A0AAV7WX58</accession>
<organism evidence="2 3">
    <name type="scientific">Pleurodeles waltl</name>
    <name type="common">Iberian ribbed newt</name>
    <dbReference type="NCBI Taxonomy" id="8319"/>
    <lineage>
        <taxon>Eukaryota</taxon>
        <taxon>Metazoa</taxon>
        <taxon>Chordata</taxon>
        <taxon>Craniata</taxon>
        <taxon>Vertebrata</taxon>
        <taxon>Euteleostomi</taxon>
        <taxon>Amphibia</taxon>
        <taxon>Batrachia</taxon>
        <taxon>Caudata</taxon>
        <taxon>Salamandroidea</taxon>
        <taxon>Salamandridae</taxon>
        <taxon>Pleurodelinae</taxon>
        <taxon>Pleurodeles</taxon>
    </lineage>
</organism>
<protein>
    <submittedName>
        <fullName evidence="2">Uncharacterized protein</fullName>
    </submittedName>
</protein>
<reference evidence="2" key="1">
    <citation type="journal article" date="2022" name="bioRxiv">
        <title>Sequencing and chromosome-scale assembly of the giantPleurodeles waltlgenome.</title>
        <authorList>
            <person name="Brown T."/>
            <person name="Elewa A."/>
            <person name="Iarovenko S."/>
            <person name="Subramanian E."/>
            <person name="Araus A.J."/>
            <person name="Petzold A."/>
            <person name="Susuki M."/>
            <person name="Suzuki K.-i.T."/>
            <person name="Hayashi T."/>
            <person name="Toyoda A."/>
            <person name="Oliveira C."/>
            <person name="Osipova E."/>
            <person name="Leigh N.D."/>
            <person name="Simon A."/>
            <person name="Yun M.H."/>
        </authorList>
    </citation>
    <scope>NUCLEOTIDE SEQUENCE</scope>
    <source>
        <strain evidence="2">20211129_DDA</strain>
        <tissue evidence="2">Liver</tissue>
    </source>
</reference>
<feature type="region of interest" description="Disordered" evidence="1">
    <location>
        <begin position="1"/>
        <end position="20"/>
    </location>
</feature>
<gene>
    <name evidence="2" type="ORF">NDU88_006284</name>
</gene>